<feature type="transmembrane region" description="Helical" evidence="1">
    <location>
        <begin position="45"/>
        <end position="63"/>
    </location>
</feature>
<feature type="transmembrane region" description="Helical" evidence="1">
    <location>
        <begin position="7"/>
        <end position="25"/>
    </location>
</feature>
<evidence type="ECO:0000313" key="2">
    <source>
        <dbReference type="EMBL" id="OPH62088.1"/>
    </source>
</evidence>
<feature type="transmembrane region" description="Helical" evidence="1">
    <location>
        <begin position="83"/>
        <end position="102"/>
    </location>
</feature>
<dbReference type="OrthoDB" id="4453618at2"/>
<dbReference type="EMBL" id="MBTG01000001">
    <property type="protein sequence ID" value="OPH62088.1"/>
    <property type="molecule type" value="Genomic_DNA"/>
</dbReference>
<accession>A0A1V4HTG7</accession>
<keyword evidence="1" id="KW-0812">Transmembrane</keyword>
<keyword evidence="3" id="KW-1185">Reference proteome</keyword>
<dbReference type="Proteomes" id="UP000190626">
    <property type="component" value="Unassembled WGS sequence"/>
</dbReference>
<gene>
    <name evidence="2" type="ORF">BC351_02290</name>
</gene>
<keyword evidence="1" id="KW-1133">Transmembrane helix</keyword>
<keyword evidence="1" id="KW-0472">Membrane</keyword>
<reference evidence="3" key="1">
    <citation type="submission" date="2016-07" db="EMBL/GenBank/DDBJ databases">
        <authorList>
            <person name="Florea S."/>
            <person name="Webb J.S."/>
            <person name="Jaromczyk J."/>
            <person name="Schardl C.L."/>
        </authorList>
    </citation>
    <scope>NUCLEOTIDE SEQUENCE [LARGE SCALE GENOMIC DNA]</scope>
    <source>
        <strain evidence="3">CY1</strain>
    </source>
</reference>
<dbReference type="AlphaFoldDB" id="A0A1V4HTG7"/>
<organism evidence="2 3">
    <name type="scientific">Paenibacillus ferrarius</name>
    <dbReference type="NCBI Taxonomy" id="1469647"/>
    <lineage>
        <taxon>Bacteria</taxon>
        <taxon>Bacillati</taxon>
        <taxon>Bacillota</taxon>
        <taxon>Bacilli</taxon>
        <taxon>Bacillales</taxon>
        <taxon>Paenibacillaceae</taxon>
        <taxon>Paenibacillus</taxon>
    </lineage>
</organism>
<name>A0A1V4HTG7_9BACL</name>
<comment type="caution">
    <text evidence="2">The sequence shown here is derived from an EMBL/GenBank/DDBJ whole genome shotgun (WGS) entry which is preliminary data.</text>
</comment>
<protein>
    <submittedName>
        <fullName evidence="2">Uncharacterized protein</fullName>
    </submittedName>
</protein>
<proteinExistence type="predicted"/>
<sequence>MKADANIRLFSLFLILFFSVSPLIINSLNLFVTGNSAEYSADSHFIFSIIWEVLSLGILYFVLKKQGRNLQGIGFEFRKTDIWHALVLYVGIYFVYMIAIAISPNFSQAPRNVDYIRD</sequence>
<dbReference type="RefSeq" id="WP_079409083.1">
    <property type="nucleotide sequence ID" value="NZ_MBTG01000001.1"/>
</dbReference>
<evidence type="ECO:0000313" key="3">
    <source>
        <dbReference type="Proteomes" id="UP000190626"/>
    </source>
</evidence>
<evidence type="ECO:0000256" key="1">
    <source>
        <dbReference type="SAM" id="Phobius"/>
    </source>
</evidence>